<dbReference type="EMBL" id="HACG01033981">
    <property type="protein sequence ID" value="CEK80846.1"/>
    <property type="molecule type" value="Transcribed_RNA"/>
</dbReference>
<protein>
    <submittedName>
        <fullName evidence="2">Uncharacterized protein</fullName>
    </submittedName>
</protein>
<evidence type="ECO:0000313" key="2">
    <source>
        <dbReference type="EMBL" id="CEK80846.1"/>
    </source>
</evidence>
<evidence type="ECO:0000313" key="3">
    <source>
        <dbReference type="EMBL" id="CEK80847.1"/>
    </source>
</evidence>
<proteinExistence type="predicted"/>
<evidence type="ECO:0000313" key="1">
    <source>
        <dbReference type="EMBL" id="CEK80845.1"/>
    </source>
</evidence>
<accession>A0A0B7ALI6</accession>
<dbReference type="EMBL" id="HACG01033982">
    <property type="protein sequence ID" value="CEK80847.1"/>
    <property type="molecule type" value="Transcribed_RNA"/>
</dbReference>
<dbReference type="AlphaFoldDB" id="A0A0B7ALI6"/>
<dbReference type="EMBL" id="HACG01033980">
    <property type="protein sequence ID" value="CEK80845.1"/>
    <property type="molecule type" value="Transcribed_RNA"/>
</dbReference>
<sequence>MLNSTGGNPRHICALSDVHVPNRSTNDLVKKDNIGEMITFIHPWDIPSSKSRVGSRDKYQIDGTILCPQF</sequence>
<organism evidence="2">
    <name type="scientific">Arion vulgaris</name>
    <dbReference type="NCBI Taxonomy" id="1028688"/>
    <lineage>
        <taxon>Eukaryota</taxon>
        <taxon>Metazoa</taxon>
        <taxon>Spiralia</taxon>
        <taxon>Lophotrochozoa</taxon>
        <taxon>Mollusca</taxon>
        <taxon>Gastropoda</taxon>
        <taxon>Heterobranchia</taxon>
        <taxon>Euthyneura</taxon>
        <taxon>Panpulmonata</taxon>
        <taxon>Eupulmonata</taxon>
        <taxon>Stylommatophora</taxon>
        <taxon>Helicina</taxon>
        <taxon>Arionoidea</taxon>
        <taxon>Arionidae</taxon>
        <taxon>Arion</taxon>
    </lineage>
</organism>
<gene>
    <name evidence="2" type="primary">ORF123006</name>
    <name evidence="1" type="synonym">ORF123002</name>
    <name evidence="3" type="synonym">ORF123009</name>
</gene>
<reference evidence="2" key="1">
    <citation type="submission" date="2014-12" db="EMBL/GenBank/DDBJ databases">
        <title>Insight into the proteome of Arion vulgaris.</title>
        <authorList>
            <person name="Aradska J."/>
            <person name="Bulat T."/>
            <person name="Smidak R."/>
            <person name="Sarate P."/>
            <person name="Gangsoo J."/>
            <person name="Sialana F."/>
            <person name="Bilban M."/>
            <person name="Lubec G."/>
        </authorList>
    </citation>
    <scope>NUCLEOTIDE SEQUENCE</scope>
    <source>
        <tissue evidence="2">Skin</tissue>
    </source>
</reference>
<name>A0A0B7ALI6_9EUPU</name>